<gene>
    <name evidence="3" type="ORF">DM01DRAFT_1207849</name>
</gene>
<feature type="compositionally biased region" description="Basic and acidic residues" evidence="1">
    <location>
        <begin position="209"/>
        <end position="228"/>
    </location>
</feature>
<comment type="caution">
    <text evidence="3">The sequence shown here is derived from an EMBL/GenBank/DDBJ whole genome shotgun (WGS) entry which is preliminary data.</text>
</comment>
<accession>A0A1X2GQ78</accession>
<reference evidence="3 4" key="1">
    <citation type="submission" date="2016-07" db="EMBL/GenBank/DDBJ databases">
        <title>Pervasive Adenine N6-methylation of Active Genes in Fungi.</title>
        <authorList>
            <consortium name="DOE Joint Genome Institute"/>
            <person name="Mondo S.J."/>
            <person name="Dannebaum R.O."/>
            <person name="Kuo R.C."/>
            <person name="Labutti K."/>
            <person name="Haridas S."/>
            <person name="Kuo A."/>
            <person name="Salamov A."/>
            <person name="Ahrendt S.R."/>
            <person name="Lipzen A."/>
            <person name="Sullivan W."/>
            <person name="Andreopoulos W.B."/>
            <person name="Clum A."/>
            <person name="Lindquist E."/>
            <person name="Daum C."/>
            <person name="Ramamoorthy G.K."/>
            <person name="Gryganskyi A."/>
            <person name="Culley D."/>
            <person name="Magnuson J.K."/>
            <person name="James T.Y."/>
            <person name="O'Malley M.A."/>
            <person name="Stajich J.E."/>
            <person name="Spatafora J.W."/>
            <person name="Visel A."/>
            <person name="Grigoriev I.V."/>
        </authorList>
    </citation>
    <scope>NUCLEOTIDE SEQUENCE [LARGE SCALE GENOMIC DNA]</scope>
    <source>
        <strain evidence="3 4">NRRL 3301</strain>
    </source>
</reference>
<dbReference type="STRING" id="101127.A0A1X2GQ78"/>
<dbReference type="PROSITE" id="PS50188">
    <property type="entry name" value="B302_SPRY"/>
    <property type="match status" value="1"/>
</dbReference>
<evidence type="ECO:0000256" key="1">
    <source>
        <dbReference type="SAM" id="MobiDB-lite"/>
    </source>
</evidence>
<proteinExistence type="predicted"/>
<feature type="region of interest" description="Disordered" evidence="1">
    <location>
        <begin position="195"/>
        <end position="281"/>
    </location>
</feature>
<feature type="compositionally biased region" description="Polar residues" evidence="1">
    <location>
        <begin position="246"/>
        <end position="257"/>
    </location>
</feature>
<dbReference type="PANTHER" id="PTHR12864">
    <property type="entry name" value="RAN BINDING PROTEIN 9-RELATED"/>
    <property type="match status" value="1"/>
</dbReference>
<keyword evidence="4" id="KW-1185">Reference proteome</keyword>
<sequence length="281" mass="31029">MPLVFQSMASRPVLIGSGTIIVFPQGMQACCVSTSMAIPTRQPVAYWEVTIVSMTDALAVGLATRPYPPWRLPGWHQHSIGYHSGNGSTYISDPLLCDRYGPTFQQGDVIGIGYLTRTGTVFFTKNGRYLGKALTEFHYPLYPVVGSVGSAKVEINLGRQGNRRKTLKATINFKHLCYAVFRFQRVANEWRAGVVGEDDARPPPPLYGDHFEDSLLDDTPRHTEDMDSGHTFTDQRSPDAEPPRYTSLSQGTQQAEQDSPAHEASPILQPNVGIQEDRSSA</sequence>
<evidence type="ECO:0000313" key="3">
    <source>
        <dbReference type="EMBL" id="ORX58838.1"/>
    </source>
</evidence>
<dbReference type="SMART" id="SM00449">
    <property type="entry name" value="SPRY"/>
    <property type="match status" value="1"/>
</dbReference>
<feature type="domain" description="B30.2/SPRY" evidence="2">
    <location>
        <begin position="1"/>
        <end position="162"/>
    </location>
</feature>
<dbReference type="Proteomes" id="UP000242146">
    <property type="component" value="Unassembled WGS sequence"/>
</dbReference>
<dbReference type="InterPro" id="IPR001870">
    <property type="entry name" value="B30.2/SPRY"/>
</dbReference>
<dbReference type="InterPro" id="IPR050618">
    <property type="entry name" value="Ubq-SigPath_Reg"/>
</dbReference>
<dbReference type="InterPro" id="IPR013320">
    <property type="entry name" value="ConA-like_dom_sf"/>
</dbReference>
<dbReference type="InterPro" id="IPR003877">
    <property type="entry name" value="SPRY_dom"/>
</dbReference>
<dbReference type="EMBL" id="MCGT01000006">
    <property type="protein sequence ID" value="ORX58838.1"/>
    <property type="molecule type" value="Genomic_DNA"/>
</dbReference>
<dbReference type="SUPFAM" id="SSF49899">
    <property type="entry name" value="Concanavalin A-like lectins/glucanases"/>
    <property type="match status" value="1"/>
</dbReference>
<dbReference type="OrthoDB" id="258495at2759"/>
<name>A0A1X2GQ78_9FUNG</name>
<evidence type="ECO:0000259" key="2">
    <source>
        <dbReference type="PROSITE" id="PS50188"/>
    </source>
</evidence>
<dbReference type="InterPro" id="IPR043136">
    <property type="entry name" value="B30.2/SPRY_sf"/>
</dbReference>
<dbReference type="AlphaFoldDB" id="A0A1X2GQ78"/>
<protein>
    <submittedName>
        <fullName evidence="3">SPRY-domain-containing protein</fullName>
    </submittedName>
</protein>
<dbReference type="Pfam" id="PF00622">
    <property type="entry name" value="SPRY"/>
    <property type="match status" value="1"/>
</dbReference>
<evidence type="ECO:0000313" key="4">
    <source>
        <dbReference type="Proteomes" id="UP000242146"/>
    </source>
</evidence>
<dbReference type="Gene3D" id="2.60.120.920">
    <property type="match status" value="1"/>
</dbReference>
<organism evidence="3 4">
    <name type="scientific">Hesseltinella vesiculosa</name>
    <dbReference type="NCBI Taxonomy" id="101127"/>
    <lineage>
        <taxon>Eukaryota</taxon>
        <taxon>Fungi</taxon>
        <taxon>Fungi incertae sedis</taxon>
        <taxon>Mucoromycota</taxon>
        <taxon>Mucoromycotina</taxon>
        <taxon>Mucoromycetes</taxon>
        <taxon>Mucorales</taxon>
        <taxon>Cunninghamellaceae</taxon>
        <taxon>Hesseltinella</taxon>
    </lineage>
</organism>